<evidence type="ECO:0000313" key="2">
    <source>
        <dbReference type="Proteomes" id="UP000827442"/>
    </source>
</evidence>
<accession>A0AAE7S017</accession>
<name>A0AAE7S017_9CAUD</name>
<reference evidence="1 2" key="1">
    <citation type="submission" date="2021-04" db="EMBL/GenBank/DDBJ databases">
        <authorList>
            <person name="Shkoporov A.N."/>
            <person name="Stockdale S.R."/>
            <person name="Guerin E."/>
            <person name="Ross R.P."/>
            <person name="Hill C."/>
        </authorList>
    </citation>
    <scope>NUCLEOTIDE SEQUENCE [LARGE SCALE GENOMIC DNA]</scope>
    <source>
        <strain evidence="2">cr17_1</strain>
    </source>
</reference>
<organism evidence="1 2">
    <name type="scientific">uncultured phage cr17_1</name>
    <dbReference type="NCBI Taxonomy" id="2986404"/>
    <lineage>
        <taxon>Viruses</taxon>
        <taxon>Duplodnaviria</taxon>
        <taxon>Heunggongvirae</taxon>
        <taxon>Uroviricota</taxon>
        <taxon>Caudoviricetes</taxon>
        <taxon>Crassvirales</taxon>
        <taxon>Intestiviridae</taxon>
        <taxon>Crudevirinae</taxon>
        <taxon>Endlipuvirus</taxon>
        <taxon>Endlipuvirus intestinihominis</taxon>
    </lineage>
</organism>
<dbReference type="Proteomes" id="UP000827442">
    <property type="component" value="Segment"/>
</dbReference>
<proteinExistence type="predicted"/>
<evidence type="ECO:0000313" key="1">
    <source>
        <dbReference type="EMBL" id="QWM90368.1"/>
    </source>
</evidence>
<protein>
    <submittedName>
        <fullName evidence="1">Tail sheath protein</fullName>
    </submittedName>
</protein>
<gene>
    <name evidence="1" type="primary">gp_25631</name>
</gene>
<keyword evidence="2" id="KW-1185">Reference proteome</keyword>
<sequence>MRNFLLAGNVAAIAASTAIDKAPAGALGFYYMNNGVPTVDATGKLITGYGQIVMGRASKDGGPIIIPFYNKDFSYSKSTYSAAKTFTAKFTVPEPVIMCDHTVIFTKKGIQFNERSNWTASIHVFKDTETAEQVAAKIANYVNNNTATLGLTATVSTATVIVTATEPAVDYEITMADALSGTTVTYTTRGEIGIADAEAIKKMANMAAADAGFEYTYMDDVHYLYPNYPLNPNTGTNTTDASYTVYTLQFAVPRDVKTRDELVHQIVQIAIPTGATQIATMDTILAGIKSVA</sequence>
<dbReference type="RefSeq" id="YP_010359940.1">
    <property type="nucleotide sequence ID" value="NC_062778.1"/>
</dbReference>
<dbReference type="KEGG" id="vg:75691599"/>
<dbReference type="EMBL" id="MZ130488">
    <property type="protein sequence ID" value="QWM90368.1"/>
    <property type="molecule type" value="Genomic_DNA"/>
</dbReference>
<dbReference type="GeneID" id="75691599"/>